<evidence type="ECO:0000313" key="4">
    <source>
        <dbReference type="Proteomes" id="UP000606008"/>
    </source>
</evidence>
<sequence length="394" mass="45164">MKRSVKIIIAIVALLVVARLLLPWFVLRYVNKTLADMGDYTGHVDDITISLLRGAYQIEDLVIKKENGKIKEPFVKIPRSDLSIEWKSLLKGRLVGEVECYNPELNFSFTNNESTRQTGEGADWTQVVTDLLPIQINRFAVINGRVDLLKLFTQANADLSLLKVNGELRNIRNVEEKAGKLPSPVWLTGDVPGYGGNMRFDANMYLLKDVPDFNYDMKFTDLQLVKLNPLVREYANLDFEKGTMSVFSEMAMNGGKLNGYLKPLTKDMTIFRLKEPGEKRTIGRFFTELLAEAGSEVLENQKRDQVATRVPLTGTVENIDTPIWPTLFGVLRNAYVQAFEQKFDNDVTFKDALQSFKEDFKEKRAERKAERKQRRAERKAERKAKREAKKREKN</sequence>
<evidence type="ECO:0000256" key="2">
    <source>
        <dbReference type="SAM" id="Phobius"/>
    </source>
</evidence>
<accession>A0ABX0QA96</accession>
<gene>
    <name evidence="3" type="ORF">F7231_01745</name>
</gene>
<feature type="compositionally biased region" description="Basic residues" evidence="1">
    <location>
        <begin position="370"/>
        <end position="394"/>
    </location>
</feature>
<keyword evidence="2" id="KW-0812">Transmembrane</keyword>
<feature type="region of interest" description="Disordered" evidence="1">
    <location>
        <begin position="360"/>
        <end position="394"/>
    </location>
</feature>
<proteinExistence type="predicted"/>
<keyword evidence="4" id="KW-1185">Reference proteome</keyword>
<feature type="compositionally biased region" description="Basic and acidic residues" evidence="1">
    <location>
        <begin position="360"/>
        <end position="369"/>
    </location>
</feature>
<feature type="transmembrane region" description="Helical" evidence="2">
    <location>
        <begin position="7"/>
        <end position="27"/>
    </location>
</feature>
<dbReference type="EMBL" id="WAEL01000001">
    <property type="protein sequence ID" value="NID08884.1"/>
    <property type="molecule type" value="Genomic_DNA"/>
</dbReference>
<protein>
    <submittedName>
        <fullName evidence="3">DUF748 domain-containing protein</fullName>
    </submittedName>
</protein>
<keyword evidence="2" id="KW-1133">Transmembrane helix</keyword>
<reference evidence="4" key="2">
    <citation type="submission" date="2023-07" db="EMBL/GenBank/DDBJ databases">
        <authorList>
            <person name="Jung D.-H."/>
        </authorList>
    </citation>
    <scope>NUCLEOTIDE SEQUENCE [LARGE SCALE GENOMIC DNA]</scope>
    <source>
        <strain evidence="4">JA-25</strain>
    </source>
</reference>
<comment type="caution">
    <text evidence="3">The sequence shown here is derived from an EMBL/GenBank/DDBJ whole genome shotgun (WGS) entry which is preliminary data.</text>
</comment>
<dbReference type="RefSeq" id="WP_085410245.1">
    <property type="nucleotide sequence ID" value="NZ_WAEL01000001.1"/>
</dbReference>
<dbReference type="Proteomes" id="UP000606008">
    <property type="component" value="Unassembled WGS sequence"/>
</dbReference>
<name>A0ABX0QA96_9BACT</name>
<keyword evidence="2" id="KW-0472">Membrane</keyword>
<organism evidence="3 4">
    <name type="scientific">Fibrivirga algicola</name>
    <dbReference type="NCBI Taxonomy" id="2950420"/>
    <lineage>
        <taxon>Bacteria</taxon>
        <taxon>Pseudomonadati</taxon>
        <taxon>Bacteroidota</taxon>
        <taxon>Cytophagia</taxon>
        <taxon>Cytophagales</taxon>
        <taxon>Spirosomataceae</taxon>
        <taxon>Fibrivirga</taxon>
    </lineage>
</organism>
<evidence type="ECO:0000313" key="3">
    <source>
        <dbReference type="EMBL" id="NID08884.1"/>
    </source>
</evidence>
<evidence type="ECO:0000256" key="1">
    <source>
        <dbReference type="SAM" id="MobiDB-lite"/>
    </source>
</evidence>
<reference evidence="4" key="1">
    <citation type="submission" date="2019-09" db="EMBL/GenBank/DDBJ databases">
        <authorList>
            <person name="Jung D.-H."/>
        </authorList>
    </citation>
    <scope>NUCLEOTIDE SEQUENCE [LARGE SCALE GENOMIC DNA]</scope>
    <source>
        <strain evidence="4">JA-25</strain>
    </source>
</reference>